<dbReference type="OMA" id="GFMVWAR"/>
<evidence type="ECO:0000313" key="2">
    <source>
        <dbReference type="EMBL" id="OVA00886.1"/>
    </source>
</evidence>
<dbReference type="PANTHER" id="PTHR31860:SF5">
    <property type="entry name" value="ARGH (DUF639)"/>
    <property type="match status" value="1"/>
</dbReference>
<dbReference type="AlphaFoldDB" id="A0A200PRR7"/>
<dbReference type="InterPro" id="IPR006927">
    <property type="entry name" value="DUF639"/>
</dbReference>
<protein>
    <submittedName>
        <fullName evidence="2">Uncharacterized protein</fullName>
    </submittedName>
</protein>
<dbReference type="STRING" id="56857.A0A200PRR7"/>
<proteinExistence type="predicted"/>
<organism evidence="2 3">
    <name type="scientific">Macleaya cordata</name>
    <name type="common">Five-seeded plume-poppy</name>
    <name type="synonym">Bocconia cordata</name>
    <dbReference type="NCBI Taxonomy" id="56857"/>
    <lineage>
        <taxon>Eukaryota</taxon>
        <taxon>Viridiplantae</taxon>
        <taxon>Streptophyta</taxon>
        <taxon>Embryophyta</taxon>
        <taxon>Tracheophyta</taxon>
        <taxon>Spermatophyta</taxon>
        <taxon>Magnoliopsida</taxon>
        <taxon>Ranunculales</taxon>
        <taxon>Papaveraceae</taxon>
        <taxon>Papaveroideae</taxon>
        <taxon>Macleaya</taxon>
    </lineage>
</organism>
<dbReference type="PANTHER" id="PTHR31860">
    <property type="entry name" value="HEAT-INDUCIBLE TRANSCRIPTION REPRESSOR (DUF639)-RELATED"/>
    <property type="match status" value="1"/>
</dbReference>
<sequence length="679" mass="76395">MQLHIGHLNFLNLAEKTSRKSIRAPGLNTNLTLDTTVDGLVEDFEAGWKPETTDYARKLVEFCSSKALNNICSNIAEKIEDGSFSRFTFDMMLAWERPNSSDEASYSEAVGKEKEDKRIPLRETVEQEQDDIPLFYSDIMPLLVDHEPSVGEDAFVWLSSLVPLVADFVNGRFTFETLTAPTANRLHFPAYDKFLKEVDKCIKYLQKQLRPTGVGFADDEFVLHMEGTARTQRVVRHIGGTSWPGVLTLTNYALYFEASGVISYEDALKIDLSTNVDHSVRRASTGPWGAPLFDKAIIYESSQLSESLILEFPEMTSSTRREHWFSLIKEVILLHQFLSKFNVESPQQAWEMHARTILGIIRLHAAREMLRISPPVPTNFLIFSLFDELPKGDYVLEEMANSLKQVSSIHPCSASSILRSLNMSNPGISSIEVKEEEVEESFSTDQTDNVSLESTITQVREEAKDIGIAKATVEGLNEEGISDSFIVLMELLSPLKSVLPWFEEVLAWERPLTTLVVLVTTLIITYKEWIGKAISACLLWGVAIMLTARFERKRDQCNEIVVCTASDQTAVESIVSAQQGLKTVQSMVQMANITILKIQSILLSRAPKHANQVMMGMIVLAILLAVIPFKFIIMGLTVYAFIANSKIGKHMDNEQSNRRLKEWWSSIPVIPVRTVDKTP</sequence>
<evidence type="ECO:0000256" key="1">
    <source>
        <dbReference type="SAM" id="Phobius"/>
    </source>
</evidence>
<keyword evidence="1" id="KW-0812">Transmembrane</keyword>
<keyword evidence="3" id="KW-1185">Reference proteome</keyword>
<dbReference type="InParanoid" id="A0A200PRR7"/>
<gene>
    <name evidence="2" type="ORF">BVC80_9081g44</name>
</gene>
<dbReference type="Proteomes" id="UP000195402">
    <property type="component" value="Unassembled WGS sequence"/>
</dbReference>
<comment type="caution">
    <text evidence="2">The sequence shown here is derived from an EMBL/GenBank/DDBJ whole genome shotgun (WGS) entry which is preliminary data.</text>
</comment>
<evidence type="ECO:0000313" key="3">
    <source>
        <dbReference type="Proteomes" id="UP000195402"/>
    </source>
</evidence>
<keyword evidence="1" id="KW-0472">Membrane</keyword>
<dbReference type="Pfam" id="PF04842">
    <property type="entry name" value="DUF639"/>
    <property type="match status" value="1"/>
</dbReference>
<name>A0A200PRR7_MACCD</name>
<accession>A0A200PRR7</accession>
<dbReference type="OrthoDB" id="1903413at2759"/>
<feature type="transmembrane region" description="Helical" evidence="1">
    <location>
        <begin position="613"/>
        <end position="642"/>
    </location>
</feature>
<reference evidence="2 3" key="1">
    <citation type="journal article" date="2017" name="Mol. Plant">
        <title>The Genome of Medicinal Plant Macleaya cordata Provides New Insights into Benzylisoquinoline Alkaloids Metabolism.</title>
        <authorList>
            <person name="Liu X."/>
            <person name="Liu Y."/>
            <person name="Huang P."/>
            <person name="Ma Y."/>
            <person name="Qing Z."/>
            <person name="Tang Q."/>
            <person name="Cao H."/>
            <person name="Cheng P."/>
            <person name="Zheng Y."/>
            <person name="Yuan Z."/>
            <person name="Zhou Y."/>
            <person name="Liu J."/>
            <person name="Tang Z."/>
            <person name="Zhuo Y."/>
            <person name="Zhang Y."/>
            <person name="Yu L."/>
            <person name="Huang J."/>
            <person name="Yang P."/>
            <person name="Peng Q."/>
            <person name="Zhang J."/>
            <person name="Jiang W."/>
            <person name="Zhang Z."/>
            <person name="Lin K."/>
            <person name="Ro D.K."/>
            <person name="Chen X."/>
            <person name="Xiong X."/>
            <person name="Shang Y."/>
            <person name="Huang S."/>
            <person name="Zeng J."/>
        </authorList>
    </citation>
    <scope>NUCLEOTIDE SEQUENCE [LARGE SCALE GENOMIC DNA]</scope>
    <source>
        <strain evidence="3">cv. BLH2017</strain>
        <tissue evidence="2">Root</tissue>
    </source>
</reference>
<keyword evidence="1" id="KW-1133">Transmembrane helix</keyword>
<dbReference type="EMBL" id="MVGT01004285">
    <property type="protein sequence ID" value="OVA00886.1"/>
    <property type="molecule type" value="Genomic_DNA"/>
</dbReference>